<dbReference type="CDD" id="cd06558">
    <property type="entry name" value="crotonase-like"/>
    <property type="match status" value="1"/>
</dbReference>
<evidence type="ECO:0000313" key="3">
    <source>
        <dbReference type="EMBL" id="MEJ5944927.1"/>
    </source>
</evidence>
<dbReference type="InterPro" id="IPR001753">
    <property type="entry name" value="Enoyl-CoA_hydra/iso"/>
</dbReference>
<dbReference type="Gene3D" id="1.10.12.10">
    <property type="entry name" value="Lyase 2-enoyl-coa Hydratase, Chain A, domain 2"/>
    <property type="match status" value="1"/>
</dbReference>
<dbReference type="PANTHER" id="PTHR43459">
    <property type="entry name" value="ENOYL-COA HYDRATASE"/>
    <property type="match status" value="1"/>
</dbReference>
<organism evidence="3 4">
    <name type="scientific">Pseudokineococcus basanitobsidens</name>
    <dbReference type="NCBI Taxonomy" id="1926649"/>
    <lineage>
        <taxon>Bacteria</taxon>
        <taxon>Bacillati</taxon>
        <taxon>Actinomycetota</taxon>
        <taxon>Actinomycetes</taxon>
        <taxon>Kineosporiales</taxon>
        <taxon>Kineosporiaceae</taxon>
        <taxon>Pseudokineococcus</taxon>
    </lineage>
</organism>
<keyword evidence="4" id="KW-1185">Reference proteome</keyword>
<dbReference type="Gene3D" id="3.90.226.10">
    <property type="entry name" value="2-enoyl-CoA Hydratase, Chain A, domain 1"/>
    <property type="match status" value="1"/>
</dbReference>
<dbReference type="PANTHER" id="PTHR43459:SF1">
    <property type="entry name" value="EG:BACN32G11.4 PROTEIN"/>
    <property type="match status" value="1"/>
</dbReference>
<dbReference type="InterPro" id="IPR018376">
    <property type="entry name" value="Enoyl-CoA_hyd/isom_CS"/>
</dbReference>
<evidence type="ECO:0000256" key="1">
    <source>
        <dbReference type="ARBA" id="ARBA00005254"/>
    </source>
</evidence>
<protein>
    <submittedName>
        <fullName evidence="3">Enoyl-CoA hydratase-related protein</fullName>
    </submittedName>
</protein>
<evidence type="ECO:0000313" key="4">
    <source>
        <dbReference type="Proteomes" id="UP001387100"/>
    </source>
</evidence>
<dbReference type="Pfam" id="PF00378">
    <property type="entry name" value="ECH_1"/>
    <property type="match status" value="1"/>
</dbReference>
<gene>
    <name evidence="3" type="ORF">WDZ17_06415</name>
</gene>
<accession>A0ABU8RIL9</accession>
<proteinExistence type="inferred from homology"/>
<comment type="caution">
    <text evidence="3">The sequence shown here is derived from an EMBL/GenBank/DDBJ whole genome shotgun (WGS) entry which is preliminary data.</text>
</comment>
<dbReference type="PROSITE" id="PS00166">
    <property type="entry name" value="ENOYL_COA_HYDRATASE"/>
    <property type="match status" value="1"/>
</dbReference>
<dbReference type="Proteomes" id="UP001387100">
    <property type="component" value="Unassembled WGS sequence"/>
</dbReference>
<name>A0ABU8RIL9_9ACTN</name>
<reference evidence="3 4" key="1">
    <citation type="journal article" date="2017" name="Int. J. Syst. Evol. Microbiol.">
        <title>Pseudokineococcus basanitobsidens sp. nov., isolated from volcanic rock.</title>
        <authorList>
            <person name="Lee D.W."/>
            <person name="Park M.Y."/>
            <person name="Kim J.J."/>
            <person name="Kim B.S."/>
        </authorList>
    </citation>
    <scope>NUCLEOTIDE SEQUENCE [LARGE SCALE GENOMIC DNA]</scope>
    <source>
        <strain evidence="3 4">DSM 103726</strain>
    </source>
</reference>
<comment type="similarity">
    <text evidence="1 2">Belongs to the enoyl-CoA hydratase/isomerase family.</text>
</comment>
<dbReference type="InterPro" id="IPR014748">
    <property type="entry name" value="Enoyl-CoA_hydra_C"/>
</dbReference>
<evidence type="ECO:0000256" key="2">
    <source>
        <dbReference type="RuleBase" id="RU003707"/>
    </source>
</evidence>
<dbReference type="EMBL" id="JBBIAA010000004">
    <property type="protein sequence ID" value="MEJ5944927.1"/>
    <property type="molecule type" value="Genomic_DNA"/>
</dbReference>
<sequence length="272" mass="28210">MDVAAGVGVERTGAVARVVVGRPEVRGALDSAVRRGLLAALRRVADDEGVRCVVLTGSGGAFSAGADLREHAAALARRDEGERTGAGRDADPGLDLDRVVAEEYAPLALVLAEMPKPVVAAVRGTAAGAGAALALACDLRLLAASARVDLGFTRVGLSPDTGASWWLPRLVGQGRARDLLLLPRPVGAQECVRIGLATEAVADDALDARVEEVAQLLAAGPTAAYAATRRALAFSATHDLPTSLAHEGALVAEVGRRPEHRRAVEAFLHRRR</sequence>
<dbReference type="SUPFAM" id="SSF52096">
    <property type="entry name" value="ClpP/crotonase"/>
    <property type="match status" value="1"/>
</dbReference>
<dbReference type="InterPro" id="IPR029045">
    <property type="entry name" value="ClpP/crotonase-like_dom_sf"/>
</dbReference>